<organism evidence="4 5">
    <name type="scientific">Emticicia oligotrophica (strain DSM 17448 / CIP 109782 / MTCC 6937 / GPTSA100-15)</name>
    <dbReference type="NCBI Taxonomy" id="929562"/>
    <lineage>
        <taxon>Bacteria</taxon>
        <taxon>Pseudomonadati</taxon>
        <taxon>Bacteroidota</taxon>
        <taxon>Cytophagia</taxon>
        <taxon>Cytophagales</taxon>
        <taxon>Leadbetterellaceae</taxon>
        <taxon>Emticicia</taxon>
    </lineage>
</organism>
<reference evidence="4 5" key="1">
    <citation type="submission" date="2011-07" db="EMBL/GenBank/DDBJ databases">
        <title>The complete genome of plasmid 2 of Emticicia oligotrophica DSM 17448.</title>
        <authorList>
            <consortium name="US DOE Joint Genome Institute (JGI-PGF)"/>
            <person name="Lucas S."/>
            <person name="Han J."/>
            <person name="Lapidus A."/>
            <person name="Bruce D."/>
            <person name="Goodwin L."/>
            <person name="Pitluck S."/>
            <person name="Peters L."/>
            <person name="Kyrpides N."/>
            <person name="Mavromatis K."/>
            <person name="Ivanova N."/>
            <person name="Ovchinnikova G."/>
            <person name="Teshima H."/>
            <person name="Detter J.C."/>
            <person name="Tapia R."/>
            <person name="Han C."/>
            <person name="Land M."/>
            <person name="Hauser L."/>
            <person name="Markowitz V."/>
            <person name="Cheng J.-F."/>
            <person name="Hugenholtz P."/>
            <person name="Woyke T."/>
            <person name="Wu D."/>
            <person name="Tindall B."/>
            <person name="Pomrenke H."/>
            <person name="Brambilla E."/>
            <person name="Klenk H.-P."/>
            <person name="Eisen J.A."/>
        </authorList>
    </citation>
    <scope>NUCLEOTIDE SEQUENCE [LARGE SCALE GENOMIC DNA]</scope>
    <source>
        <strain evidence="5">DSM 17448 / GPTSA100-15</strain>
        <plasmid evidence="4 5">pEMTOL02</plasmid>
    </source>
</reference>
<dbReference type="InterPro" id="IPR007492">
    <property type="entry name" value="LytTR_DNA-bd_dom"/>
</dbReference>
<dbReference type="PROSITE" id="PS50930">
    <property type="entry name" value="HTH_LYTTR"/>
    <property type="match status" value="1"/>
</dbReference>
<evidence type="ECO:0000259" key="2">
    <source>
        <dbReference type="PROSITE" id="PS50110"/>
    </source>
</evidence>
<geneLocation type="plasmid" evidence="4 5">
    <name>pEMTOL02</name>
</geneLocation>
<dbReference type="Pfam" id="PF00072">
    <property type="entry name" value="Response_reg"/>
    <property type="match status" value="1"/>
</dbReference>
<dbReference type="InterPro" id="IPR046947">
    <property type="entry name" value="LytR-like"/>
</dbReference>
<dbReference type="Proteomes" id="UP000002875">
    <property type="component" value="Plasmid pEMTOL02"/>
</dbReference>
<proteinExistence type="predicted"/>
<evidence type="ECO:0000256" key="1">
    <source>
        <dbReference type="PROSITE-ProRule" id="PRU00169"/>
    </source>
</evidence>
<dbReference type="Gene3D" id="2.40.50.1020">
    <property type="entry name" value="LytTr DNA-binding domain"/>
    <property type="match status" value="1"/>
</dbReference>
<dbReference type="PANTHER" id="PTHR37299">
    <property type="entry name" value="TRANSCRIPTIONAL REGULATOR-RELATED"/>
    <property type="match status" value="1"/>
</dbReference>
<name>A0ABM5N7Y6_EMTOG</name>
<gene>
    <name evidence="4" type="ORF">Emtol_0106</name>
</gene>
<keyword evidence="1" id="KW-0597">Phosphoprotein</keyword>
<dbReference type="EMBL" id="CP002963">
    <property type="protein sequence ID" value="AFK05624.1"/>
    <property type="molecule type" value="Genomic_DNA"/>
</dbReference>
<dbReference type="SMART" id="SM00448">
    <property type="entry name" value="REC"/>
    <property type="match status" value="1"/>
</dbReference>
<evidence type="ECO:0000259" key="3">
    <source>
        <dbReference type="PROSITE" id="PS50930"/>
    </source>
</evidence>
<dbReference type="InterPro" id="IPR011006">
    <property type="entry name" value="CheY-like_superfamily"/>
</dbReference>
<feature type="modified residue" description="4-aspartylphosphate" evidence="1">
    <location>
        <position position="54"/>
    </location>
</feature>
<dbReference type="SMART" id="SM00850">
    <property type="entry name" value="LytTR"/>
    <property type="match status" value="1"/>
</dbReference>
<dbReference type="InterPro" id="IPR001789">
    <property type="entry name" value="Sig_transdc_resp-reg_receiver"/>
</dbReference>
<protein>
    <submittedName>
        <fullName evidence="4">Two component transcriptional regulator, LytTR family</fullName>
    </submittedName>
</protein>
<dbReference type="Pfam" id="PF04397">
    <property type="entry name" value="LytTR"/>
    <property type="match status" value="1"/>
</dbReference>
<feature type="domain" description="HTH LytTR-type" evidence="3">
    <location>
        <begin position="139"/>
        <end position="207"/>
    </location>
</feature>
<dbReference type="PANTHER" id="PTHR37299:SF1">
    <property type="entry name" value="STAGE 0 SPORULATION PROTEIN A HOMOLOG"/>
    <property type="match status" value="1"/>
</dbReference>
<keyword evidence="5" id="KW-1185">Reference proteome</keyword>
<dbReference type="SUPFAM" id="SSF52172">
    <property type="entry name" value="CheY-like"/>
    <property type="match status" value="1"/>
</dbReference>
<sequence length="248" mass="28561">MLRCFIVDDEPPAINLLTQYINETPFLQLIGSATDPTQALNEIKFLEIDILFLDIQMPKITGFELIEILKPKCSVIMTTAFTEYAVSGYEYQVSDYLVKPIRYERFLKAVTKILNEFPKVASNIKANEDEFLFVKTEHRGKFKKIEFSDIKYVEGLQNYIRIYLKSQESAVITYIRIGEIMEKLPLSKFVRVHKSYIVALDEIEALDGNEIFLKTMSRIPAGGVYKSELLEKFKDSFIIGNQKKGGLK</sequence>
<dbReference type="RefSeq" id="WP_015031149.1">
    <property type="nucleotide sequence ID" value="NC_018749.1"/>
</dbReference>
<dbReference type="Gene3D" id="3.40.50.2300">
    <property type="match status" value="1"/>
</dbReference>
<accession>A0ABM5N7Y6</accession>
<evidence type="ECO:0000313" key="5">
    <source>
        <dbReference type="Proteomes" id="UP000002875"/>
    </source>
</evidence>
<evidence type="ECO:0000313" key="4">
    <source>
        <dbReference type="EMBL" id="AFK05624.1"/>
    </source>
</evidence>
<feature type="domain" description="Response regulatory" evidence="2">
    <location>
        <begin position="3"/>
        <end position="114"/>
    </location>
</feature>
<dbReference type="PROSITE" id="PS50110">
    <property type="entry name" value="RESPONSE_REGULATORY"/>
    <property type="match status" value="1"/>
</dbReference>
<keyword evidence="4" id="KW-0614">Plasmid</keyword>